<dbReference type="WBParaSite" id="ALUE_0002127301-mRNA-1">
    <property type="protein sequence ID" value="ALUE_0002127301-mRNA-1"/>
    <property type="gene ID" value="ALUE_0002127301"/>
</dbReference>
<evidence type="ECO:0000313" key="3">
    <source>
        <dbReference type="WBParaSite" id="ALUE_0002127301-mRNA-1"/>
    </source>
</evidence>
<accession>A0A0M3IR95</accession>
<protein>
    <submittedName>
        <fullName evidence="3">Movement protein</fullName>
    </submittedName>
</protein>
<name>A0A0M3IR95_ASCLU</name>
<proteinExistence type="predicted"/>
<dbReference type="Proteomes" id="UP000036681">
    <property type="component" value="Unplaced"/>
</dbReference>
<keyword evidence="2" id="KW-1185">Reference proteome</keyword>
<organism evidence="2 3">
    <name type="scientific">Ascaris lumbricoides</name>
    <name type="common">Giant roundworm</name>
    <dbReference type="NCBI Taxonomy" id="6252"/>
    <lineage>
        <taxon>Eukaryota</taxon>
        <taxon>Metazoa</taxon>
        <taxon>Ecdysozoa</taxon>
        <taxon>Nematoda</taxon>
        <taxon>Chromadorea</taxon>
        <taxon>Rhabditida</taxon>
        <taxon>Spirurina</taxon>
        <taxon>Ascaridomorpha</taxon>
        <taxon>Ascaridoidea</taxon>
        <taxon>Ascarididae</taxon>
        <taxon>Ascaris</taxon>
    </lineage>
</organism>
<evidence type="ECO:0000256" key="1">
    <source>
        <dbReference type="SAM" id="MobiDB-lite"/>
    </source>
</evidence>
<sequence length="68" mass="7541">MGSRMANTENDADDSDSLSDSGYVPHRIPRRSATVSPAARTRFGHHSNSRSAYLGVLKYSHYKAFIAR</sequence>
<feature type="region of interest" description="Disordered" evidence="1">
    <location>
        <begin position="1"/>
        <end position="45"/>
    </location>
</feature>
<reference evidence="3" key="1">
    <citation type="submission" date="2017-02" db="UniProtKB">
        <authorList>
            <consortium name="WormBaseParasite"/>
        </authorList>
    </citation>
    <scope>IDENTIFICATION</scope>
</reference>
<dbReference type="AlphaFoldDB" id="A0A0M3IR95"/>
<evidence type="ECO:0000313" key="2">
    <source>
        <dbReference type="Proteomes" id="UP000036681"/>
    </source>
</evidence>